<organism evidence="2">
    <name type="scientific">Anopheles darlingi</name>
    <name type="common">Mosquito</name>
    <dbReference type="NCBI Taxonomy" id="43151"/>
    <lineage>
        <taxon>Eukaryota</taxon>
        <taxon>Metazoa</taxon>
        <taxon>Ecdysozoa</taxon>
        <taxon>Arthropoda</taxon>
        <taxon>Hexapoda</taxon>
        <taxon>Insecta</taxon>
        <taxon>Pterygota</taxon>
        <taxon>Neoptera</taxon>
        <taxon>Endopterygota</taxon>
        <taxon>Diptera</taxon>
        <taxon>Nematocera</taxon>
        <taxon>Culicoidea</taxon>
        <taxon>Culicidae</taxon>
        <taxon>Anophelinae</taxon>
        <taxon>Anopheles</taxon>
    </lineage>
</organism>
<protein>
    <submittedName>
        <fullName evidence="2">Uncharacterized protein</fullName>
    </submittedName>
</protein>
<sequence>MAFQLHGLSASLPFARAFCCSTTGFDGDPNIHEITTMRAAHRRAQKIGSLVLLFIVYFVFLLSLSLTLSLSLSLFKSILNTLPLHWLPVSFFGSFVLTFKHPIFPFSYPIFLLFPLLRLFFVALSVLPSVFPAHSRSFIQLSTVFHYFFHWNIKPFN</sequence>
<dbReference type="AlphaFoldDB" id="A0A2M4CVL7"/>
<reference evidence="2" key="1">
    <citation type="submission" date="2018-01" db="EMBL/GenBank/DDBJ databases">
        <title>An insight into the sialome of Amazonian anophelines.</title>
        <authorList>
            <person name="Ribeiro J.M."/>
            <person name="Scarpassa V."/>
            <person name="Calvo E."/>
        </authorList>
    </citation>
    <scope>NUCLEOTIDE SEQUENCE</scope>
</reference>
<evidence type="ECO:0000313" key="2">
    <source>
        <dbReference type="EMBL" id="MBW69305.1"/>
    </source>
</evidence>
<name>A0A2M4CVL7_ANODA</name>
<keyword evidence="1" id="KW-1133">Transmembrane helix</keyword>
<accession>A0A2M4CVL7</accession>
<feature type="transmembrane region" description="Helical" evidence="1">
    <location>
        <begin position="82"/>
        <end position="99"/>
    </location>
</feature>
<keyword evidence="1" id="KW-0812">Transmembrane</keyword>
<feature type="transmembrane region" description="Helical" evidence="1">
    <location>
        <begin position="47"/>
        <end position="70"/>
    </location>
</feature>
<proteinExistence type="predicted"/>
<keyword evidence="1" id="KW-0472">Membrane</keyword>
<evidence type="ECO:0000256" key="1">
    <source>
        <dbReference type="SAM" id="Phobius"/>
    </source>
</evidence>
<feature type="transmembrane region" description="Helical" evidence="1">
    <location>
        <begin position="111"/>
        <end position="131"/>
    </location>
</feature>
<dbReference type="EMBL" id="GGFL01005127">
    <property type="protein sequence ID" value="MBW69305.1"/>
    <property type="molecule type" value="Transcribed_RNA"/>
</dbReference>